<dbReference type="InterPro" id="IPR014729">
    <property type="entry name" value="Rossmann-like_a/b/a_fold"/>
</dbReference>
<dbReference type="CDD" id="cd01994">
    <property type="entry name" value="AANH_PF0828-like"/>
    <property type="match status" value="1"/>
</dbReference>
<keyword evidence="5" id="KW-0547">Nucleotide-binding</keyword>
<dbReference type="GeneID" id="17303279"/>
<protein>
    <recommendedName>
        <fullName evidence="3">Diphthine--ammonia ligase</fullName>
        <ecNumber evidence="2">6.3.1.14</ecNumber>
    </recommendedName>
    <alternativeName>
        <fullName evidence="7">Diphthamide synthase</fullName>
    </alternativeName>
    <alternativeName>
        <fullName evidence="8">Diphthamide synthetase</fullName>
    </alternativeName>
</protein>
<dbReference type="STRING" id="905079.L1JE06"/>
<dbReference type="OrthoDB" id="686384at2759"/>
<proteinExistence type="predicted"/>
<evidence type="ECO:0000313" key="12">
    <source>
        <dbReference type="EMBL" id="EKX46758.1"/>
    </source>
</evidence>
<keyword evidence="10" id="KW-0732">Signal</keyword>
<reference evidence="14" key="2">
    <citation type="submission" date="2012-11" db="EMBL/GenBank/DDBJ databases">
        <authorList>
            <person name="Kuo A."/>
            <person name="Curtis B.A."/>
            <person name="Tanifuji G."/>
            <person name="Burki F."/>
            <person name="Gruber A."/>
            <person name="Irimia M."/>
            <person name="Maruyama S."/>
            <person name="Arias M.C."/>
            <person name="Ball S.G."/>
            <person name="Gile G.H."/>
            <person name="Hirakawa Y."/>
            <person name="Hopkins J.F."/>
            <person name="Rensing S.A."/>
            <person name="Schmutz J."/>
            <person name="Symeonidi A."/>
            <person name="Elias M."/>
            <person name="Eveleigh R.J."/>
            <person name="Herman E.K."/>
            <person name="Klute M.J."/>
            <person name="Nakayama T."/>
            <person name="Obornik M."/>
            <person name="Reyes-Prieto A."/>
            <person name="Armbrust E.V."/>
            <person name="Aves S.J."/>
            <person name="Beiko R.G."/>
            <person name="Coutinho P."/>
            <person name="Dacks J.B."/>
            <person name="Durnford D.G."/>
            <person name="Fast N.M."/>
            <person name="Green B.R."/>
            <person name="Grisdale C."/>
            <person name="Hempe F."/>
            <person name="Henrissat B."/>
            <person name="Hoppner M.P."/>
            <person name="Ishida K.-I."/>
            <person name="Kim E."/>
            <person name="Koreny L."/>
            <person name="Kroth P.G."/>
            <person name="Liu Y."/>
            <person name="Malik S.-B."/>
            <person name="Maier U.G."/>
            <person name="McRose D."/>
            <person name="Mock T."/>
            <person name="Neilson J.A."/>
            <person name="Onodera N.T."/>
            <person name="Poole A.M."/>
            <person name="Pritham E.J."/>
            <person name="Richards T.A."/>
            <person name="Rocap G."/>
            <person name="Roy S.W."/>
            <person name="Sarai C."/>
            <person name="Schaack S."/>
            <person name="Shirato S."/>
            <person name="Slamovits C.H."/>
            <person name="Spencer D.F."/>
            <person name="Suzuki S."/>
            <person name="Worden A.Z."/>
            <person name="Zauner S."/>
            <person name="Barry K."/>
            <person name="Bell C."/>
            <person name="Bharti A.K."/>
            <person name="Crow J.A."/>
            <person name="Grimwood J."/>
            <person name="Kramer R."/>
            <person name="Lindquist E."/>
            <person name="Lucas S."/>
            <person name="Salamov A."/>
            <person name="McFadden G.I."/>
            <person name="Lane C.E."/>
            <person name="Keeling P.J."/>
            <person name="Gray M.W."/>
            <person name="Grigoriev I.V."/>
            <person name="Archibald J.M."/>
        </authorList>
    </citation>
    <scope>NUCLEOTIDE SEQUENCE</scope>
    <source>
        <strain evidence="14">CCMP2712</strain>
    </source>
</reference>
<evidence type="ECO:0000259" key="11">
    <source>
        <dbReference type="Pfam" id="PF01902"/>
    </source>
</evidence>
<dbReference type="Pfam" id="PF01902">
    <property type="entry name" value="Diphthami_syn_2"/>
    <property type="match status" value="1"/>
</dbReference>
<feature type="signal peptide" evidence="10">
    <location>
        <begin position="1"/>
        <end position="25"/>
    </location>
</feature>
<dbReference type="InterPro" id="IPR002761">
    <property type="entry name" value="Diphthami_syn_dom"/>
</dbReference>
<reference evidence="13" key="3">
    <citation type="submission" date="2016-03" db="UniProtKB">
        <authorList>
            <consortium name="EnsemblProtists"/>
        </authorList>
    </citation>
    <scope>IDENTIFICATION</scope>
</reference>
<dbReference type="Gene3D" id="3.40.50.620">
    <property type="entry name" value="HUPs"/>
    <property type="match status" value="1"/>
</dbReference>
<evidence type="ECO:0000256" key="2">
    <source>
        <dbReference type="ARBA" id="ARBA00012089"/>
    </source>
</evidence>
<dbReference type="FunFam" id="3.40.50.620:FF:000145">
    <property type="entry name" value="ATP-binding domain containing protein"/>
    <property type="match status" value="1"/>
</dbReference>
<dbReference type="PaxDb" id="55529-EKX46758"/>
<dbReference type="Gene3D" id="3.90.1490.10">
    <property type="entry name" value="putative n-type atp pyrophosphatase, domain 2"/>
    <property type="match status" value="1"/>
</dbReference>
<dbReference type="Proteomes" id="UP000011087">
    <property type="component" value="Unassembled WGS sequence"/>
</dbReference>
<dbReference type="eggNOG" id="KOG2317">
    <property type="taxonomic scope" value="Eukaryota"/>
</dbReference>
<evidence type="ECO:0000256" key="6">
    <source>
        <dbReference type="ARBA" id="ARBA00022840"/>
    </source>
</evidence>
<dbReference type="InterPro" id="IPR030662">
    <property type="entry name" value="DPH6/MJ0570"/>
</dbReference>
<organism evidence="12">
    <name type="scientific">Guillardia theta (strain CCMP2712)</name>
    <name type="common">Cryptophyte</name>
    <dbReference type="NCBI Taxonomy" id="905079"/>
    <lineage>
        <taxon>Eukaryota</taxon>
        <taxon>Cryptophyceae</taxon>
        <taxon>Pyrenomonadales</taxon>
        <taxon>Geminigeraceae</taxon>
        <taxon>Guillardia</taxon>
    </lineage>
</organism>
<feature type="chain" id="PRO_5008771224" description="Diphthine--ammonia ligase" evidence="10">
    <location>
        <begin position="26"/>
        <end position="701"/>
    </location>
</feature>
<dbReference type="NCBIfam" id="TIGR00290">
    <property type="entry name" value="MJ0570_dom"/>
    <property type="match status" value="1"/>
</dbReference>
<evidence type="ECO:0000256" key="7">
    <source>
        <dbReference type="ARBA" id="ARBA00029814"/>
    </source>
</evidence>
<evidence type="ECO:0000256" key="10">
    <source>
        <dbReference type="SAM" id="SignalP"/>
    </source>
</evidence>
<keyword evidence="4" id="KW-0436">Ligase</keyword>
<gene>
    <name evidence="12" type="ORF">GUITHDRAFT_107532</name>
</gene>
<keyword evidence="6" id="KW-0067">ATP-binding</keyword>
<dbReference type="HOGENOM" id="CLU_010289_2_1_1"/>
<evidence type="ECO:0000256" key="8">
    <source>
        <dbReference type="ARBA" id="ARBA00031552"/>
    </source>
</evidence>
<dbReference type="RefSeq" id="XP_005833738.1">
    <property type="nucleotide sequence ID" value="XM_005833681.1"/>
</dbReference>
<keyword evidence="14" id="KW-1185">Reference proteome</keyword>
<dbReference type="KEGG" id="gtt:GUITHDRAFT_107532"/>
<dbReference type="InterPro" id="IPR035959">
    <property type="entry name" value="RutC-like_sf"/>
</dbReference>
<dbReference type="InterPro" id="IPR006175">
    <property type="entry name" value="YjgF/YER057c/UK114"/>
</dbReference>
<evidence type="ECO:0000313" key="14">
    <source>
        <dbReference type="Proteomes" id="UP000011087"/>
    </source>
</evidence>
<dbReference type="OMA" id="HCRLAQS"/>
<reference evidence="12 14" key="1">
    <citation type="journal article" date="2012" name="Nature">
        <title>Algal genomes reveal evolutionary mosaicism and the fate of nucleomorphs.</title>
        <authorList>
            <consortium name="DOE Joint Genome Institute"/>
            <person name="Curtis B.A."/>
            <person name="Tanifuji G."/>
            <person name="Burki F."/>
            <person name="Gruber A."/>
            <person name="Irimia M."/>
            <person name="Maruyama S."/>
            <person name="Arias M.C."/>
            <person name="Ball S.G."/>
            <person name="Gile G.H."/>
            <person name="Hirakawa Y."/>
            <person name="Hopkins J.F."/>
            <person name="Kuo A."/>
            <person name="Rensing S.A."/>
            <person name="Schmutz J."/>
            <person name="Symeonidi A."/>
            <person name="Elias M."/>
            <person name="Eveleigh R.J."/>
            <person name="Herman E.K."/>
            <person name="Klute M.J."/>
            <person name="Nakayama T."/>
            <person name="Obornik M."/>
            <person name="Reyes-Prieto A."/>
            <person name="Armbrust E.V."/>
            <person name="Aves S.J."/>
            <person name="Beiko R.G."/>
            <person name="Coutinho P."/>
            <person name="Dacks J.B."/>
            <person name="Durnford D.G."/>
            <person name="Fast N.M."/>
            <person name="Green B.R."/>
            <person name="Grisdale C.J."/>
            <person name="Hempel F."/>
            <person name="Henrissat B."/>
            <person name="Hoppner M.P."/>
            <person name="Ishida K."/>
            <person name="Kim E."/>
            <person name="Koreny L."/>
            <person name="Kroth P.G."/>
            <person name="Liu Y."/>
            <person name="Malik S.B."/>
            <person name="Maier U.G."/>
            <person name="McRose D."/>
            <person name="Mock T."/>
            <person name="Neilson J.A."/>
            <person name="Onodera N.T."/>
            <person name="Poole A.M."/>
            <person name="Pritham E.J."/>
            <person name="Richards T.A."/>
            <person name="Rocap G."/>
            <person name="Roy S.W."/>
            <person name="Sarai C."/>
            <person name="Schaack S."/>
            <person name="Shirato S."/>
            <person name="Slamovits C.H."/>
            <person name="Spencer D.F."/>
            <person name="Suzuki S."/>
            <person name="Worden A.Z."/>
            <person name="Zauner S."/>
            <person name="Barry K."/>
            <person name="Bell C."/>
            <person name="Bharti A.K."/>
            <person name="Crow J.A."/>
            <person name="Grimwood J."/>
            <person name="Kramer R."/>
            <person name="Lindquist E."/>
            <person name="Lucas S."/>
            <person name="Salamov A."/>
            <person name="McFadden G.I."/>
            <person name="Lane C.E."/>
            <person name="Keeling P.J."/>
            <person name="Gray M.W."/>
            <person name="Grigoriev I.V."/>
            <person name="Archibald J.M."/>
        </authorList>
    </citation>
    <scope>NUCLEOTIDE SEQUENCE</scope>
    <source>
        <strain evidence="12 14">CCMP2712</strain>
    </source>
</reference>
<dbReference type="EnsemblProtists" id="EKX46758">
    <property type="protein sequence ID" value="EKX46758"/>
    <property type="gene ID" value="GUITHDRAFT_107532"/>
</dbReference>
<evidence type="ECO:0000256" key="9">
    <source>
        <dbReference type="ARBA" id="ARBA00048108"/>
    </source>
</evidence>
<evidence type="ECO:0000313" key="13">
    <source>
        <dbReference type="EnsemblProtists" id="EKX46758"/>
    </source>
</evidence>
<dbReference type="SUPFAM" id="SSF55298">
    <property type="entry name" value="YjgF-like"/>
    <property type="match status" value="2"/>
</dbReference>
<dbReference type="EC" id="6.3.1.14" evidence="2"/>
<dbReference type="eggNOG" id="KOG2316">
    <property type="taxonomic scope" value="Eukaryota"/>
</dbReference>
<dbReference type="Pfam" id="PF01042">
    <property type="entry name" value="Ribonuc_L-PSP"/>
    <property type="match status" value="2"/>
</dbReference>
<dbReference type="FunFam" id="3.90.1490.10:FF:000001">
    <property type="entry name" value="Diphthine--ammonia ligase"/>
    <property type="match status" value="1"/>
</dbReference>
<feature type="domain" description="Diphthamide synthase" evidence="11">
    <location>
        <begin position="30"/>
        <end position="263"/>
    </location>
</feature>
<dbReference type="GO" id="GO:0005524">
    <property type="term" value="F:ATP binding"/>
    <property type="evidence" value="ECO:0007669"/>
    <property type="project" value="UniProtKB-KW"/>
</dbReference>
<dbReference type="AlphaFoldDB" id="L1JE06"/>
<evidence type="ECO:0000256" key="4">
    <source>
        <dbReference type="ARBA" id="ARBA00022598"/>
    </source>
</evidence>
<comment type="catalytic activity">
    <reaction evidence="9">
        <text>diphthine-[translation elongation factor 2] + NH4(+) + ATP = diphthamide-[translation elongation factor 2] + AMP + diphosphate + H(+)</text>
        <dbReference type="Rhea" id="RHEA:19753"/>
        <dbReference type="Rhea" id="RHEA-COMP:10172"/>
        <dbReference type="Rhea" id="RHEA-COMP:10174"/>
        <dbReference type="ChEBI" id="CHEBI:15378"/>
        <dbReference type="ChEBI" id="CHEBI:16692"/>
        <dbReference type="ChEBI" id="CHEBI:28938"/>
        <dbReference type="ChEBI" id="CHEBI:30616"/>
        <dbReference type="ChEBI" id="CHEBI:33019"/>
        <dbReference type="ChEBI" id="CHEBI:82696"/>
        <dbReference type="ChEBI" id="CHEBI:456215"/>
        <dbReference type="EC" id="6.3.1.14"/>
    </reaction>
</comment>
<comment type="pathway">
    <text evidence="1">Protein modification; peptidyl-diphthamide biosynthesis.</text>
</comment>
<evidence type="ECO:0000256" key="3">
    <source>
        <dbReference type="ARBA" id="ARBA00018426"/>
    </source>
</evidence>
<dbReference type="GO" id="GO:0017178">
    <property type="term" value="F:diphthine-ammonia ligase activity"/>
    <property type="evidence" value="ECO:0007669"/>
    <property type="project" value="UniProtKB-EC"/>
</dbReference>
<name>L1JE06_GUITC</name>
<dbReference type="GO" id="GO:0017183">
    <property type="term" value="P:protein histidyl modification to diphthamide"/>
    <property type="evidence" value="ECO:0007669"/>
    <property type="project" value="TreeGrafter"/>
</dbReference>
<accession>L1JE06</accession>
<dbReference type="SUPFAM" id="SSF52402">
    <property type="entry name" value="Adenine nucleotide alpha hydrolases-like"/>
    <property type="match status" value="1"/>
</dbReference>
<dbReference type="PANTHER" id="PTHR12196">
    <property type="entry name" value="DOMAIN OF UNKNOWN FUNCTION 71 DUF71 -CONTAINING PROTEIN"/>
    <property type="match status" value="1"/>
</dbReference>
<dbReference type="PANTHER" id="PTHR12196:SF2">
    <property type="entry name" value="DIPHTHINE--AMMONIA LIGASE"/>
    <property type="match status" value="1"/>
</dbReference>
<evidence type="ECO:0000256" key="1">
    <source>
        <dbReference type="ARBA" id="ARBA00005156"/>
    </source>
</evidence>
<sequence length="701" mass="77883">MLLLVAGRLVVTAALLSTYPSQAMSSKFNVVALVSGGKDSTMNMIRCEQQGHKIVALANLFPEGEEDEIDSFMYQTVGHDAVESLSACMQLPMYRRPIKKDRSLNLELQYEQTEGDEVEELYKLLKFVKSENPSINAVASGAILSNYQRIRVETVCMRLGLTSLAYLWQSDQKELLDEIIESDIEAILIKIACIGLHPDRHLGQTLAAARSTLLKLNADYGCHICGEGGEYETFTLDCPLFKSKIVVDETRTIMHQEDHYAPVAYLKFVRWHLVSKTEGRAAAAPDIVIVSDELMEDRNLRIDSENARRVVVPQTVEHKDMTHYIPAFSLLSSETKAEMNGRDDNNMSVQEEMRALLGLLQDEMKRRKLDFSSVSFVSLYLHDMSNFADVNKVYSNVFPLRCPAARMCVGLPLSGRGGDRIMIEICANDCTQTTLHVQSISHWAPCNIGPYSQAKTIQGKIVHVSGQIALEPASMTLEGSDPEAQIYQCLRNLEAILSECDSANRLIFKNSVYMVDVSSALRAQQVLHESLSSDFARPITSFIEVSSLPRGALVELQVAAFTTSLARGSLAEKFVSRESREGMLSLSCGMLASCWSFVALMDTEAANCCEDAMRMIEAAVDDMIEFELDAQDVSTCRMWYVNESLPPAAVQQLSLALRSQQKLQKVSLLPANGLGVEDEDRVTRGDLLLEVSGVKLRTTHQ</sequence>
<evidence type="ECO:0000256" key="5">
    <source>
        <dbReference type="ARBA" id="ARBA00022741"/>
    </source>
</evidence>
<dbReference type="EMBL" id="JH992993">
    <property type="protein sequence ID" value="EKX46758.1"/>
    <property type="molecule type" value="Genomic_DNA"/>
</dbReference>
<dbReference type="Gene3D" id="3.30.1330.40">
    <property type="entry name" value="RutC-like"/>
    <property type="match status" value="2"/>
</dbReference>